<dbReference type="OrthoDB" id="7510200at2"/>
<geneLocation type="plasmid" evidence="1 2">
    <name>pDE3</name>
</geneLocation>
<keyword evidence="1" id="KW-0614">Plasmid</keyword>
<name>A0A0S3F676_9SPHN</name>
<proteinExistence type="predicted"/>
<evidence type="ECO:0000313" key="2">
    <source>
        <dbReference type="Proteomes" id="UP000056968"/>
    </source>
</evidence>
<protein>
    <submittedName>
        <fullName evidence="1">Uncharacterized protein</fullName>
    </submittedName>
</protein>
<dbReference type="Proteomes" id="UP000056968">
    <property type="component" value="Plasmid pDE3"/>
</dbReference>
<dbReference type="AlphaFoldDB" id="A0A0S3F676"/>
<evidence type="ECO:0000313" key="1">
    <source>
        <dbReference type="EMBL" id="ALR23153.1"/>
    </source>
</evidence>
<dbReference type="RefSeq" id="WP_082166272.1">
    <property type="nucleotide sequence ID" value="NZ_CP013267.1"/>
</dbReference>
<gene>
    <name evidence="1" type="ORF">ATN00_21885</name>
</gene>
<reference evidence="1 2" key="1">
    <citation type="submission" date="2015-11" db="EMBL/GenBank/DDBJ databases">
        <title>A Two-component Flavoprotein Monooxygenase System MeaXY Responsible for para-Hydroxylation of 2-Methyl-6-ethylaniline and 2,6-Diethylaniline in Sphingobium baderi DE-13.</title>
        <authorList>
            <person name="Cheng M."/>
            <person name="Meng Q."/>
            <person name="Yang Y."/>
            <person name="Chu C."/>
            <person name="Yan X."/>
            <person name="He J."/>
            <person name="Li S."/>
        </authorList>
    </citation>
    <scope>NUCLEOTIDE SEQUENCE [LARGE SCALE GENOMIC DNA]</scope>
    <source>
        <strain evidence="1 2">DE-13</strain>
        <plasmid evidence="2">Plasmid pDE3</plasmid>
    </source>
</reference>
<dbReference type="KEGG" id="sbd:ATN00_21885"/>
<organism evidence="1 2">
    <name type="scientific">Sphingobium baderi</name>
    <dbReference type="NCBI Taxonomy" id="1332080"/>
    <lineage>
        <taxon>Bacteria</taxon>
        <taxon>Pseudomonadati</taxon>
        <taxon>Pseudomonadota</taxon>
        <taxon>Alphaproteobacteria</taxon>
        <taxon>Sphingomonadales</taxon>
        <taxon>Sphingomonadaceae</taxon>
        <taxon>Sphingobium</taxon>
    </lineage>
</organism>
<dbReference type="EMBL" id="CP013267">
    <property type="protein sequence ID" value="ALR23153.1"/>
    <property type="molecule type" value="Genomic_DNA"/>
</dbReference>
<sequence length="176" mass="19104">MKTQAMSSALRATLTLREARALHDLAMSGAKALGYMAPSQTDSVIAALAAGIAELDRKQADARARRNVVAKRPSYPPMMNLTVGGFTISAHKGDWIDISTVPDLRFWSALTDENETMQSEIRREAWRVLVLNPSPYGSMFLASDCTLSASKSEVEQVAQRLVAGLDPALVPEKEGQ</sequence>
<keyword evidence="2" id="KW-1185">Reference proteome</keyword>
<accession>A0A0S3F676</accession>